<reference evidence="1 2" key="1">
    <citation type="journal article" date="2016" name="Nat. Commun.">
        <title>Thousands of microbial genomes shed light on interconnected biogeochemical processes in an aquifer system.</title>
        <authorList>
            <person name="Anantharaman K."/>
            <person name="Brown C.T."/>
            <person name="Hug L.A."/>
            <person name="Sharon I."/>
            <person name="Castelle C.J."/>
            <person name="Probst A.J."/>
            <person name="Thomas B.C."/>
            <person name="Singh A."/>
            <person name="Wilkins M.J."/>
            <person name="Karaoz U."/>
            <person name="Brodie E.L."/>
            <person name="Williams K.H."/>
            <person name="Hubbard S.S."/>
            <person name="Banfield J.F."/>
        </authorList>
    </citation>
    <scope>NUCLEOTIDE SEQUENCE [LARGE SCALE GENOMIC DNA]</scope>
</reference>
<dbReference type="EMBL" id="MHKI01000006">
    <property type="protein sequence ID" value="OGY87636.1"/>
    <property type="molecule type" value="Genomic_DNA"/>
</dbReference>
<dbReference type="CDD" id="cd05403">
    <property type="entry name" value="NT_KNTase_like"/>
    <property type="match status" value="1"/>
</dbReference>
<name>A0A1G2BG08_9BACT</name>
<evidence type="ECO:0000313" key="1">
    <source>
        <dbReference type="EMBL" id="OGY87636.1"/>
    </source>
</evidence>
<protein>
    <recommendedName>
        <fullName evidence="3">Polymerase nucleotidyl transferase domain-containing protein</fullName>
    </recommendedName>
</protein>
<evidence type="ECO:0008006" key="3">
    <source>
        <dbReference type="Google" id="ProtNLM"/>
    </source>
</evidence>
<dbReference type="Gene3D" id="3.30.460.10">
    <property type="entry name" value="Beta Polymerase, domain 2"/>
    <property type="match status" value="1"/>
</dbReference>
<gene>
    <name evidence="1" type="ORF">A2319_04265</name>
</gene>
<dbReference type="InterPro" id="IPR043519">
    <property type="entry name" value="NT_sf"/>
</dbReference>
<proteinExistence type="predicted"/>
<evidence type="ECO:0000313" key="2">
    <source>
        <dbReference type="Proteomes" id="UP000176420"/>
    </source>
</evidence>
<accession>A0A1G2BG08</accession>
<dbReference type="SUPFAM" id="SSF81301">
    <property type="entry name" value="Nucleotidyltransferase"/>
    <property type="match status" value="1"/>
</dbReference>
<dbReference type="Proteomes" id="UP000176420">
    <property type="component" value="Unassembled WGS sequence"/>
</dbReference>
<organism evidence="1 2">
    <name type="scientific">Candidatus Kerfeldbacteria bacterium RIFOXYB2_FULL_38_14</name>
    <dbReference type="NCBI Taxonomy" id="1798547"/>
    <lineage>
        <taxon>Bacteria</taxon>
        <taxon>Candidatus Kerfeldiibacteriota</taxon>
    </lineage>
</organism>
<sequence length="302" mass="36174">MEKLRHSLLKTLVYFDMFDFAPTLLELEKWLLADNLPKFKITELQKALIALPQVSQKQGFYFFTDREKLVRLRKKKYDQANLKIKRARFFLKLLACLPQVKAIFLVNSVAWGNAQKNSDTDLAIITTAGRIWTARFFTTALMRILRQRPYEQTPDKALCLSLYLTENKLNLEKYKIGLSDIHFAFWATQFYPIYDPQDLYLRYQKENSWLKQIFHNLSWNQIPDNQKIKPDPIFKDIKRILNLLNLEKILEKLQKKIMPTRLKQLANTDNRVVLNDYILKFHDNDHRQELQQEWAKRIKMYV</sequence>
<comment type="caution">
    <text evidence="1">The sequence shown here is derived from an EMBL/GenBank/DDBJ whole genome shotgun (WGS) entry which is preliminary data.</text>
</comment>
<dbReference type="AlphaFoldDB" id="A0A1G2BG08"/>